<dbReference type="Proteomes" id="UP000235347">
    <property type="component" value="Unassembled WGS sequence"/>
</dbReference>
<dbReference type="AlphaFoldDB" id="A0A2N7VV77"/>
<accession>A0A2N7VV77</accession>
<evidence type="ECO:0000313" key="2">
    <source>
        <dbReference type="EMBL" id="PMS21033.1"/>
    </source>
</evidence>
<reference evidence="2 3" key="1">
    <citation type="submission" date="2018-01" db="EMBL/GenBank/DDBJ databases">
        <title>Whole genome analyses suggest that Burkholderia sensu lato contains two further novel genera in the rhizoxinica-symbiotica group Mycetohabitans gen. nov., and Trinickia gen. nov.: implications for the evolution of diazotrophy and nodulation in the Burkholderiaceae.</title>
        <authorList>
            <person name="Estrada-de los Santos P."/>
            <person name="Palmer M."/>
            <person name="Chavez-Ramirez B."/>
            <person name="Beukes C."/>
            <person name="Steenkamp E.T."/>
            <person name="Hirsch A.M."/>
            <person name="Manyaka P."/>
            <person name="Maluk M."/>
            <person name="Lafos M."/>
            <person name="Crook M."/>
            <person name="Gross E."/>
            <person name="Simon M.F."/>
            <person name="Bueno dos Reis Junior F."/>
            <person name="Poole P.S."/>
            <person name="Venter S.N."/>
            <person name="James E.K."/>
        </authorList>
    </citation>
    <scope>NUCLEOTIDE SEQUENCE [LARGE SCALE GENOMIC DNA]</scope>
    <source>
        <strain evidence="2 3">GP25-8</strain>
    </source>
</reference>
<keyword evidence="3" id="KW-1185">Reference proteome</keyword>
<proteinExistence type="predicted"/>
<organism evidence="2 3">
    <name type="scientific">Trinickia soli</name>
    <dbReference type="NCBI Taxonomy" id="380675"/>
    <lineage>
        <taxon>Bacteria</taxon>
        <taxon>Pseudomonadati</taxon>
        <taxon>Pseudomonadota</taxon>
        <taxon>Betaproteobacteria</taxon>
        <taxon>Burkholderiales</taxon>
        <taxon>Burkholderiaceae</taxon>
        <taxon>Trinickia</taxon>
    </lineage>
</organism>
<gene>
    <name evidence="2" type="ORF">C0Z19_19295</name>
</gene>
<evidence type="ECO:0000313" key="3">
    <source>
        <dbReference type="Proteomes" id="UP000235347"/>
    </source>
</evidence>
<protein>
    <submittedName>
        <fullName evidence="2">Uncharacterized protein</fullName>
    </submittedName>
</protein>
<dbReference type="EMBL" id="PNYB01000017">
    <property type="protein sequence ID" value="PMS21033.1"/>
    <property type="molecule type" value="Genomic_DNA"/>
</dbReference>
<name>A0A2N7VV77_9BURK</name>
<comment type="caution">
    <text evidence="2">The sequence shown here is derived from an EMBL/GenBank/DDBJ whole genome shotgun (WGS) entry which is preliminary data.</text>
</comment>
<feature type="region of interest" description="Disordered" evidence="1">
    <location>
        <begin position="36"/>
        <end position="62"/>
    </location>
</feature>
<sequence>MQKDGVSSETAVWQGWPGIHARRRYEIRGHWERLAAGARPTPRNALSGSRKHMRAGSHGAYSTDCEGRLRRLVSIATRACSRTKPWPKRLRHVAASALFGAAGAHV</sequence>
<evidence type="ECO:0000256" key="1">
    <source>
        <dbReference type="SAM" id="MobiDB-lite"/>
    </source>
</evidence>